<protein>
    <submittedName>
        <fullName evidence="1">Uncharacterized protein</fullName>
    </submittedName>
</protein>
<dbReference type="Proteomes" id="UP000078340">
    <property type="component" value="Unassembled WGS sequence"/>
</dbReference>
<proteinExistence type="predicted"/>
<reference evidence="1 2" key="1">
    <citation type="submission" date="2016-02" db="EMBL/GenBank/DDBJ databases">
        <title>Biosynthesis of antibiotic leucinostatins and their inhibition on Phytophthora in bio-control Purpureocillium lilacinum.</title>
        <authorList>
            <person name="Wang G."/>
            <person name="Liu Z."/>
            <person name="Lin R."/>
            <person name="Li E."/>
            <person name="Mao Z."/>
            <person name="Ling J."/>
            <person name="Yin W."/>
            <person name="Xie B."/>
        </authorList>
    </citation>
    <scope>NUCLEOTIDE SEQUENCE [LARGE SCALE GENOMIC DNA]</scope>
    <source>
        <strain evidence="1">PLFJ-1</strain>
    </source>
</reference>
<evidence type="ECO:0000313" key="2">
    <source>
        <dbReference type="Proteomes" id="UP000078340"/>
    </source>
</evidence>
<organism evidence="1 2">
    <name type="scientific">Purpureocillium lilacinum</name>
    <name type="common">Paecilomyces lilacinus</name>
    <dbReference type="NCBI Taxonomy" id="33203"/>
    <lineage>
        <taxon>Eukaryota</taxon>
        <taxon>Fungi</taxon>
        <taxon>Dikarya</taxon>
        <taxon>Ascomycota</taxon>
        <taxon>Pezizomycotina</taxon>
        <taxon>Sordariomycetes</taxon>
        <taxon>Hypocreomycetidae</taxon>
        <taxon>Hypocreales</taxon>
        <taxon>Ophiocordycipitaceae</taxon>
        <taxon>Purpureocillium</taxon>
    </lineage>
</organism>
<sequence>MVLHEGCLFDAGFIVALHYRTVCEVRSTELLYGYSAVLCCITRQLARRTSEQLQSRDESGDAGAQCQCQCQCHGCDACEVVLRRRRQPVGGIAVVVTGGDETNWTDDVTSAQGSSHAQKINSTRSTRPVWQLLLLLLCSCLVSRCACWARDGTQMLCDETWATGRIDQCSDSRRGKHHGHGPSGVLPSVSLAGQAAAAASDQQRRVLARRSVCSAAPGYAGESWSEPGLECSPKARHEHCFTSPPACSSL</sequence>
<gene>
    <name evidence="1" type="ORF">VFPFJ_05822</name>
</gene>
<dbReference type="EMBL" id="LSBI01000005">
    <property type="protein sequence ID" value="OAQ89413.1"/>
    <property type="molecule type" value="Genomic_DNA"/>
</dbReference>
<evidence type="ECO:0000313" key="1">
    <source>
        <dbReference type="EMBL" id="OAQ89413.1"/>
    </source>
</evidence>
<dbReference type="AlphaFoldDB" id="A0A179HJ22"/>
<accession>A0A179HJ22</accession>
<name>A0A179HJ22_PURLI</name>
<comment type="caution">
    <text evidence="1">The sequence shown here is derived from an EMBL/GenBank/DDBJ whole genome shotgun (WGS) entry which is preliminary data.</text>
</comment>